<dbReference type="SUPFAM" id="SSF52777">
    <property type="entry name" value="CoA-dependent acyltransferases"/>
    <property type="match status" value="2"/>
</dbReference>
<feature type="non-terminal residue" evidence="2">
    <location>
        <position position="456"/>
    </location>
</feature>
<sequence>MTLGGHGIPLTAAQSGIWFAQQLDADNPVYNAGEYLEIHGPVDRDLFETALRRVVAEMENLRARFTETPDGPRQLIDDAPEWELGLVDVSAEPDPRAAAEAWMRADMARPQDPSQGPLFLFVLFKAAEDRWFWLHRYHHLLVDGFTVALVARRTAEVYTALVKGEESPSPFGPLAELVRLDADYRSSEKFERDRAYWLQRLADRPEPVSLSAKEPTAARGLLRRTAHLDASVAEKLREASRAAAVPWPCLVTAVVAVYLHRLTGADEVVLGLPVTTRLGGAARSLPGMVSNVLPLRVPVRADQTLDALLGQVAAEMRGAMKHQRYRYEDLRRDLQLLGEDRRLTGPQVNIMMFDYDLTFGEHPATVHNLCIGPADDLSVIVYDRTDGKGLQIDFDANPDLYTGDELDAHLARFRDFLCALADTPSDRPLGRVDVLAAGERPLVLPAAAADSDAPMP</sequence>
<proteinExistence type="predicted"/>
<dbReference type="InterPro" id="IPR001242">
    <property type="entry name" value="Condensation_dom"/>
</dbReference>
<dbReference type="Gene3D" id="3.30.559.30">
    <property type="entry name" value="Nonribosomal peptide synthetase, condensation domain"/>
    <property type="match status" value="1"/>
</dbReference>
<dbReference type="PANTHER" id="PTHR45527">
    <property type="entry name" value="NONRIBOSOMAL PEPTIDE SYNTHETASE"/>
    <property type="match status" value="1"/>
</dbReference>
<evidence type="ECO:0000313" key="2">
    <source>
        <dbReference type="EMBL" id="MCB5181518.1"/>
    </source>
</evidence>
<gene>
    <name evidence="2" type="ORF">LG632_19280</name>
</gene>
<dbReference type="CDD" id="cd19533">
    <property type="entry name" value="starter-C_NRPS"/>
    <property type="match status" value="1"/>
</dbReference>
<dbReference type="Proteomes" id="UP001199054">
    <property type="component" value="Unassembled WGS sequence"/>
</dbReference>
<name>A0ABS8BAC1_9ACTN</name>
<dbReference type="RefSeq" id="WP_226728602.1">
    <property type="nucleotide sequence ID" value="NZ_JAJAUY010000078.1"/>
</dbReference>
<reference evidence="2 3" key="1">
    <citation type="submission" date="2021-10" db="EMBL/GenBank/DDBJ databases">
        <title>Streptomyces sp. strain SMC 277, a novel streptomycete isolated from soil.</title>
        <authorList>
            <person name="Chanama M."/>
        </authorList>
    </citation>
    <scope>NUCLEOTIDE SEQUENCE [LARGE SCALE GENOMIC DNA]</scope>
    <source>
        <strain evidence="2 3">SMC 277</strain>
    </source>
</reference>
<comment type="caution">
    <text evidence="2">The sequence shown here is derived from an EMBL/GenBank/DDBJ whole genome shotgun (WGS) entry which is preliminary data.</text>
</comment>
<dbReference type="Gene3D" id="3.30.559.10">
    <property type="entry name" value="Chloramphenicol acetyltransferase-like domain"/>
    <property type="match status" value="1"/>
</dbReference>
<protein>
    <submittedName>
        <fullName evidence="2">Condensation domain-containing protein</fullName>
    </submittedName>
</protein>
<keyword evidence="3" id="KW-1185">Reference proteome</keyword>
<evidence type="ECO:0000259" key="1">
    <source>
        <dbReference type="Pfam" id="PF00668"/>
    </source>
</evidence>
<dbReference type="InterPro" id="IPR023213">
    <property type="entry name" value="CAT-like_dom_sf"/>
</dbReference>
<feature type="domain" description="Condensation" evidence="1">
    <location>
        <begin position="8"/>
        <end position="426"/>
    </location>
</feature>
<accession>A0ABS8BAC1</accession>
<dbReference type="PANTHER" id="PTHR45527:SF1">
    <property type="entry name" value="FATTY ACID SYNTHASE"/>
    <property type="match status" value="1"/>
</dbReference>
<dbReference type="EMBL" id="JAJAUY010000078">
    <property type="protein sequence ID" value="MCB5181518.1"/>
    <property type="molecule type" value="Genomic_DNA"/>
</dbReference>
<evidence type="ECO:0000313" key="3">
    <source>
        <dbReference type="Proteomes" id="UP001199054"/>
    </source>
</evidence>
<organism evidence="2 3">
    <name type="scientific">Streptomyces antimicrobicus</name>
    <dbReference type="NCBI Taxonomy" id="2883108"/>
    <lineage>
        <taxon>Bacteria</taxon>
        <taxon>Bacillati</taxon>
        <taxon>Actinomycetota</taxon>
        <taxon>Actinomycetes</taxon>
        <taxon>Kitasatosporales</taxon>
        <taxon>Streptomycetaceae</taxon>
        <taxon>Streptomyces</taxon>
    </lineage>
</organism>
<dbReference type="Pfam" id="PF00668">
    <property type="entry name" value="Condensation"/>
    <property type="match status" value="1"/>
</dbReference>